<comment type="subcellular location">
    <subcellularLocation>
        <location evidence="1">Membrane</location>
    </subcellularLocation>
</comment>
<keyword evidence="3" id="KW-1133">Transmembrane helix</keyword>
<dbReference type="EMBL" id="JXST01000022">
    <property type="protein sequence ID" value="KIU15887.1"/>
    <property type="molecule type" value="Genomic_DNA"/>
</dbReference>
<evidence type="ECO:0008006" key="6">
    <source>
        <dbReference type="Google" id="ProtNLM"/>
    </source>
</evidence>
<sequence>MAVDADAIEQLAEHSPDVGSEAKHAVDDIEIEGDSSKQIVAEAPSKWRSPVRMAVVVSAATGVGLIALGGWLGYDSHRYQHADDQRNVFVEVAKQGAMNLTTINYTEVDKDVQRILDSSTGTFRDDFQKRAKPFIDVVKQMRSVSTGIVTDAGLESHDGNRAQVLVAVSVKTVSAGAPEQEPRRWRMRISVQDNGADAKVSNVEFVP</sequence>
<name>A0A0D1LCB3_9MYCO</name>
<keyword evidence="5" id="KW-1185">Reference proteome</keyword>
<evidence type="ECO:0000256" key="2">
    <source>
        <dbReference type="ARBA" id="ARBA00023136"/>
    </source>
</evidence>
<dbReference type="PANTHER" id="PTHR37042:SF4">
    <property type="entry name" value="OUTER MEMBRANE PROTEIN RV1973"/>
    <property type="match status" value="1"/>
</dbReference>
<dbReference type="PATRIC" id="fig|280871.6.peg.3417"/>
<keyword evidence="3" id="KW-0812">Transmembrane</keyword>
<evidence type="ECO:0000313" key="4">
    <source>
        <dbReference type="EMBL" id="KIU15887.1"/>
    </source>
</evidence>
<organism evidence="4 5">
    <name type="scientific">Mycolicibacterium llatzerense</name>
    <dbReference type="NCBI Taxonomy" id="280871"/>
    <lineage>
        <taxon>Bacteria</taxon>
        <taxon>Bacillati</taxon>
        <taxon>Actinomycetota</taxon>
        <taxon>Actinomycetes</taxon>
        <taxon>Mycobacteriales</taxon>
        <taxon>Mycobacteriaceae</taxon>
        <taxon>Mycolicibacterium</taxon>
    </lineage>
</organism>
<reference evidence="4 5" key="1">
    <citation type="submission" date="2015-01" db="EMBL/GenBank/DDBJ databases">
        <title>Genome sequence of Mycobacterium llatzerense and Mycobacterium immunogenum recovered from brain abscess.</title>
        <authorList>
            <person name="Greninger A.L."/>
            <person name="Langelier C."/>
            <person name="Cunningham G."/>
            <person name="Chiu C.Y."/>
            <person name="Miller S."/>
        </authorList>
    </citation>
    <scope>NUCLEOTIDE SEQUENCE [LARGE SCALE GENOMIC DNA]</scope>
    <source>
        <strain evidence="4 5">CLUC14</strain>
    </source>
</reference>
<dbReference type="RefSeq" id="WP_043986431.1">
    <property type="nucleotide sequence ID" value="NZ_JXST01000022.1"/>
</dbReference>
<dbReference type="Proteomes" id="UP000032221">
    <property type="component" value="Unassembled WGS sequence"/>
</dbReference>
<protein>
    <recommendedName>
        <fullName evidence="6">Mce associated membrane protein</fullName>
    </recommendedName>
</protein>
<evidence type="ECO:0000256" key="3">
    <source>
        <dbReference type="SAM" id="Phobius"/>
    </source>
</evidence>
<dbReference type="PANTHER" id="PTHR37042">
    <property type="entry name" value="OUTER MEMBRANE PROTEIN RV1973"/>
    <property type="match status" value="1"/>
</dbReference>
<keyword evidence="2 3" id="KW-0472">Membrane</keyword>
<dbReference type="GO" id="GO:0016020">
    <property type="term" value="C:membrane"/>
    <property type="evidence" value="ECO:0007669"/>
    <property type="project" value="UniProtKB-SubCell"/>
</dbReference>
<feature type="transmembrane region" description="Helical" evidence="3">
    <location>
        <begin position="53"/>
        <end position="74"/>
    </location>
</feature>
<evidence type="ECO:0000256" key="1">
    <source>
        <dbReference type="ARBA" id="ARBA00004370"/>
    </source>
</evidence>
<proteinExistence type="predicted"/>
<gene>
    <name evidence="4" type="ORF">TL10_16465</name>
</gene>
<accession>A0A0D1LCB3</accession>
<evidence type="ECO:0000313" key="5">
    <source>
        <dbReference type="Proteomes" id="UP000032221"/>
    </source>
</evidence>
<dbReference type="OrthoDB" id="4774723at2"/>
<comment type="caution">
    <text evidence="4">The sequence shown here is derived from an EMBL/GenBank/DDBJ whole genome shotgun (WGS) entry which is preliminary data.</text>
</comment>
<dbReference type="STRING" id="280871.TL10_16465"/>
<dbReference type="AlphaFoldDB" id="A0A0D1LCB3"/>